<evidence type="ECO:0000256" key="2">
    <source>
        <dbReference type="ARBA" id="ARBA00009127"/>
    </source>
</evidence>
<comment type="similarity">
    <text evidence="2">Belongs to the major royal jelly protein family.</text>
</comment>
<dbReference type="PANTHER" id="PTHR10009:SF18">
    <property type="entry name" value="PROTEIN YELLOW-LIKE PROTEIN"/>
    <property type="match status" value="1"/>
</dbReference>
<keyword evidence="4 6" id="KW-0732">Signal</keyword>
<accession>A0A1B0CBH4</accession>
<evidence type="ECO:0000313" key="7">
    <source>
        <dbReference type="EnsemblMetazoa" id="LLOJ001473-PA"/>
    </source>
</evidence>
<dbReference type="EnsemblMetazoa" id="LLOJ001473-RA">
    <property type="protein sequence ID" value="LLOJ001473-PA"/>
    <property type="gene ID" value="LLOJ001473"/>
</dbReference>
<dbReference type="EMBL" id="AJWK01005155">
    <property type="status" value="NOT_ANNOTATED_CDS"/>
    <property type="molecule type" value="Genomic_DNA"/>
</dbReference>
<dbReference type="Gene3D" id="2.120.10.30">
    <property type="entry name" value="TolB, C-terminal domain"/>
    <property type="match status" value="2"/>
</dbReference>
<dbReference type="VEuPathDB" id="VectorBase:LLOJ001473"/>
<feature type="chain" id="PRO_5008405558" description="Major royal jelly protein" evidence="6">
    <location>
        <begin position="22"/>
        <end position="555"/>
    </location>
</feature>
<dbReference type="VEuPathDB" id="VectorBase:LLONM1_006731"/>
<dbReference type="AlphaFoldDB" id="A0A1B0CBH4"/>
<dbReference type="Proteomes" id="UP000092461">
    <property type="component" value="Unassembled WGS sequence"/>
</dbReference>
<evidence type="ECO:0000313" key="8">
    <source>
        <dbReference type="Proteomes" id="UP000092461"/>
    </source>
</evidence>
<keyword evidence="3" id="KW-0964">Secreted</keyword>
<organism evidence="7 8">
    <name type="scientific">Lutzomyia longipalpis</name>
    <name type="common">Sand fly</name>
    <dbReference type="NCBI Taxonomy" id="7200"/>
    <lineage>
        <taxon>Eukaryota</taxon>
        <taxon>Metazoa</taxon>
        <taxon>Ecdysozoa</taxon>
        <taxon>Arthropoda</taxon>
        <taxon>Hexapoda</taxon>
        <taxon>Insecta</taxon>
        <taxon>Pterygota</taxon>
        <taxon>Neoptera</taxon>
        <taxon>Endopterygota</taxon>
        <taxon>Diptera</taxon>
        <taxon>Nematocera</taxon>
        <taxon>Psychodoidea</taxon>
        <taxon>Psychodidae</taxon>
        <taxon>Lutzomyia</taxon>
        <taxon>Lutzomyia</taxon>
    </lineage>
</organism>
<evidence type="ECO:0000256" key="1">
    <source>
        <dbReference type="ARBA" id="ARBA00004613"/>
    </source>
</evidence>
<feature type="signal peptide" evidence="6">
    <location>
        <begin position="1"/>
        <end position="21"/>
    </location>
</feature>
<protein>
    <recommendedName>
        <fullName evidence="9">Major royal jelly protein</fullName>
    </recommendedName>
</protein>
<comment type="subcellular location">
    <subcellularLocation>
        <location evidence="1">Secreted</location>
    </subcellularLocation>
</comment>
<sequence>MNGSLVAFLLATIACIPIATSVPASSKVQVQYSWKTFIFEDLPHSPYAKVDGYDYYISKNILPTGISYHDTTNCFFFPILRWHRGIPATITYINPALYKDGSSPPLRAFPTYVDNYLPGWFGVNDLGAYDYNIYATDVNTKRNAKSVEKIEEEVPSETNIQEEIPSAAEDKKKHNEEEDDDEVRKKHSSHHKPIHSHHGGQYVVQVPVPVPAPPPKITTTTTTAPAPTYKPSYKPSYKPPYKPPPPKNPTRDVYHFISVYFTSANEKCSRLFFLDHGTVVYDNVEIFIRRPLIWAFDIYECSDEGFGYPPALRVSIPDSVVERPAGISYFGIDMYGNCAEFYVYITNCFDNRIIVYDNAKRSFWYFEHDTFKPGAERSLYPGPLPPEDSYDFGVLGLIIAGENSNSYRDVFYSPGSSYGLFKTSTQVLRNKALAPGSPTSPDFSFVGYGGQDGEAITNYDSESQVLFFVHLVTATLQCWNTNLPLVKGNVATLFSDLEFGTDISIDNQRNLRFINYFGHGVPYWEADIPSNAYYRFYKAPIDDLIKGTVCDPRNV</sequence>
<feature type="region of interest" description="Disordered" evidence="5">
    <location>
        <begin position="149"/>
        <end position="200"/>
    </location>
</feature>
<evidence type="ECO:0008006" key="9">
    <source>
        <dbReference type="Google" id="ProtNLM"/>
    </source>
</evidence>
<feature type="region of interest" description="Disordered" evidence="5">
    <location>
        <begin position="213"/>
        <end position="245"/>
    </location>
</feature>
<dbReference type="Pfam" id="PF03022">
    <property type="entry name" value="MRJP"/>
    <property type="match status" value="1"/>
</dbReference>
<dbReference type="InterPro" id="IPR011042">
    <property type="entry name" value="6-blade_b-propeller_TolB-like"/>
</dbReference>
<proteinExistence type="inferred from homology"/>
<dbReference type="GO" id="GO:0005576">
    <property type="term" value="C:extracellular region"/>
    <property type="evidence" value="ECO:0007669"/>
    <property type="project" value="UniProtKB-SubCell"/>
</dbReference>
<dbReference type="PANTHER" id="PTHR10009">
    <property type="entry name" value="PROTEIN YELLOW-RELATED"/>
    <property type="match status" value="1"/>
</dbReference>
<evidence type="ECO:0000256" key="3">
    <source>
        <dbReference type="ARBA" id="ARBA00022525"/>
    </source>
</evidence>
<evidence type="ECO:0000256" key="4">
    <source>
        <dbReference type="ARBA" id="ARBA00022729"/>
    </source>
</evidence>
<keyword evidence="8" id="KW-1185">Reference proteome</keyword>
<reference evidence="7" key="1">
    <citation type="submission" date="2020-05" db="UniProtKB">
        <authorList>
            <consortium name="EnsemblMetazoa"/>
        </authorList>
    </citation>
    <scope>IDENTIFICATION</scope>
    <source>
        <strain evidence="7">Jacobina</strain>
    </source>
</reference>
<feature type="compositionally biased region" description="Basic residues" evidence="5">
    <location>
        <begin position="185"/>
        <end position="198"/>
    </location>
</feature>
<evidence type="ECO:0000256" key="5">
    <source>
        <dbReference type="SAM" id="MobiDB-lite"/>
    </source>
</evidence>
<evidence type="ECO:0000256" key="6">
    <source>
        <dbReference type="SAM" id="SignalP"/>
    </source>
</evidence>
<feature type="compositionally biased region" description="Low complexity" evidence="5">
    <location>
        <begin position="217"/>
        <end position="236"/>
    </location>
</feature>
<dbReference type="InterPro" id="IPR017996">
    <property type="entry name" value="MRJP/yellow-related"/>
</dbReference>
<name>A0A1B0CBH4_LUTLO</name>